<sequence length="46" mass="5289">MLTFEKIKSYFDRELWTTEMVANAVVKGKITADEYKQITGLDYVAA</sequence>
<dbReference type="RefSeq" id="WP_084633439.1">
    <property type="nucleotide sequence ID" value="NZ_LKEU01000012.1"/>
</dbReference>
<evidence type="ECO:0008006" key="3">
    <source>
        <dbReference type="Google" id="ProtNLM"/>
    </source>
</evidence>
<reference evidence="1 2" key="1">
    <citation type="submission" date="2015-09" db="EMBL/GenBank/DDBJ databases">
        <title>Genome sequence of Acetobacterium wieringae DSM 1911.</title>
        <authorList>
            <person name="Poehlein A."/>
            <person name="Bengelsdorf F.R."/>
            <person name="Schiel-Bengelsdorf B."/>
            <person name="Duerre P."/>
            <person name="Daniel R."/>
        </authorList>
    </citation>
    <scope>NUCLEOTIDE SEQUENCE [LARGE SCALE GENOMIC DNA]</scope>
    <source>
        <strain evidence="1 2">DSM 1911</strain>
    </source>
</reference>
<accession>A0A1F2PME3</accession>
<proteinExistence type="predicted"/>
<organism evidence="1 2">
    <name type="scientific">Acetobacterium wieringae</name>
    <dbReference type="NCBI Taxonomy" id="52694"/>
    <lineage>
        <taxon>Bacteria</taxon>
        <taxon>Bacillati</taxon>
        <taxon>Bacillota</taxon>
        <taxon>Clostridia</taxon>
        <taxon>Eubacteriales</taxon>
        <taxon>Eubacteriaceae</taxon>
        <taxon>Acetobacterium</taxon>
    </lineage>
</organism>
<gene>
    <name evidence="1" type="ORF">ACWI_03750</name>
</gene>
<dbReference type="STRING" id="52694.ACWI_03750"/>
<dbReference type="Proteomes" id="UP000176244">
    <property type="component" value="Unassembled WGS sequence"/>
</dbReference>
<dbReference type="EMBL" id="LKEU01000012">
    <property type="protein sequence ID" value="OFV72125.1"/>
    <property type="molecule type" value="Genomic_DNA"/>
</dbReference>
<name>A0A1F2PME3_9FIRM</name>
<comment type="caution">
    <text evidence="1">The sequence shown here is derived from an EMBL/GenBank/DDBJ whole genome shotgun (WGS) entry which is preliminary data.</text>
</comment>
<dbReference type="NCBIfam" id="TIGR01669">
    <property type="entry name" value="phage_XkdX"/>
    <property type="match status" value="1"/>
</dbReference>
<dbReference type="InterPro" id="IPR010022">
    <property type="entry name" value="XkdX"/>
</dbReference>
<evidence type="ECO:0000313" key="2">
    <source>
        <dbReference type="Proteomes" id="UP000176244"/>
    </source>
</evidence>
<dbReference type="OrthoDB" id="1925295at2"/>
<evidence type="ECO:0000313" key="1">
    <source>
        <dbReference type="EMBL" id="OFV72125.1"/>
    </source>
</evidence>
<dbReference type="Pfam" id="PF09693">
    <property type="entry name" value="Phage_XkdX"/>
    <property type="match status" value="1"/>
</dbReference>
<dbReference type="AlphaFoldDB" id="A0A1F2PME3"/>
<protein>
    <recommendedName>
        <fullName evidence="3">XkdX family protein</fullName>
    </recommendedName>
</protein>